<gene>
    <name evidence="2" type="ORF">R69658_02540</name>
</gene>
<reference evidence="2 3" key="1">
    <citation type="submission" date="2021-02" db="EMBL/GenBank/DDBJ databases">
        <authorList>
            <person name="Vanwijnsberghe S."/>
        </authorList>
    </citation>
    <scope>NUCLEOTIDE SEQUENCE [LARGE SCALE GENOMIC DNA]</scope>
    <source>
        <strain evidence="2 3">R-69658</strain>
    </source>
</reference>
<keyword evidence="3" id="KW-1185">Reference proteome</keyword>
<comment type="caution">
    <text evidence="2">The sequence shown here is derived from an EMBL/GenBank/DDBJ whole genome shotgun (WGS) entry which is preliminary data.</text>
</comment>
<protein>
    <submittedName>
        <fullName evidence="2">Uncharacterized protein</fullName>
    </submittedName>
</protein>
<dbReference type="RefSeq" id="WP_200618413.1">
    <property type="nucleotide sequence ID" value="NZ_CAJNAU010000019.1"/>
</dbReference>
<dbReference type="EMBL" id="CAJNAU010000019">
    <property type="protein sequence ID" value="CAE6747126.1"/>
    <property type="molecule type" value="Genomic_DNA"/>
</dbReference>
<evidence type="ECO:0000313" key="2">
    <source>
        <dbReference type="EMBL" id="CAE6747126.1"/>
    </source>
</evidence>
<sequence>MSDDIQAVFEGPDLNAIADRLWGKPAELAAPPDAAEAAAQLERGAAINERTAADKADAARKESFEQHGLWKTPGELPKTEVPDNIKALREADAERRLYTAEKTYSGVQIESAMETTEGDPAIKAVVARETREIFADIGASTDDAQQIIDAASRFSAEPITPERDASNANDAIDALNREFGNDAADALKAAQKMVLRDPRLARILDESRLGNDPLIVVKLAQLARSQRARGKL</sequence>
<proteinExistence type="predicted"/>
<name>A0ABM8RDJ5_9BURK</name>
<accession>A0ABM8RDJ5</accession>
<feature type="region of interest" description="Disordered" evidence="1">
    <location>
        <begin position="50"/>
        <end position="78"/>
    </location>
</feature>
<feature type="compositionally biased region" description="Basic and acidic residues" evidence="1">
    <location>
        <begin position="51"/>
        <end position="65"/>
    </location>
</feature>
<evidence type="ECO:0000313" key="3">
    <source>
        <dbReference type="Proteomes" id="UP000674425"/>
    </source>
</evidence>
<organism evidence="2 3">
    <name type="scientific">Paraburkholderia aspalathi</name>
    <dbReference type="NCBI Taxonomy" id="1324617"/>
    <lineage>
        <taxon>Bacteria</taxon>
        <taxon>Pseudomonadati</taxon>
        <taxon>Pseudomonadota</taxon>
        <taxon>Betaproteobacteria</taxon>
        <taxon>Burkholderiales</taxon>
        <taxon>Burkholderiaceae</taxon>
        <taxon>Paraburkholderia</taxon>
    </lineage>
</organism>
<evidence type="ECO:0000256" key="1">
    <source>
        <dbReference type="SAM" id="MobiDB-lite"/>
    </source>
</evidence>
<dbReference type="Proteomes" id="UP000674425">
    <property type="component" value="Unassembled WGS sequence"/>
</dbReference>